<accession>A0A6C2CZB4</accession>
<keyword evidence="2" id="KW-1185">Reference proteome</keyword>
<protein>
    <submittedName>
        <fullName evidence="1">DUF1826 domain-containing protein</fullName>
    </submittedName>
</protein>
<reference evidence="1 2" key="1">
    <citation type="submission" date="2019-01" db="EMBL/GenBank/DDBJ databases">
        <title>Zoogloea oleivorans genome sequencing and assembly.</title>
        <authorList>
            <person name="Tancsics A."/>
            <person name="Farkas M."/>
            <person name="Kriszt B."/>
            <person name="Maroti G."/>
            <person name="Horvath B."/>
        </authorList>
    </citation>
    <scope>NUCLEOTIDE SEQUENCE [LARGE SCALE GENOMIC DNA]</scope>
    <source>
        <strain evidence="1 2">Buc</strain>
    </source>
</reference>
<name>A0A6C2CZB4_9RHOO</name>
<dbReference type="EMBL" id="SDKK01000008">
    <property type="protein sequence ID" value="TYC58829.1"/>
    <property type="molecule type" value="Genomic_DNA"/>
</dbReference>
<dbReference type="InterPro" id="IPR014955">
    <property type="entry name" value="DUF1826"/>
</dbReference>
<evidence type="ECO:0000313" key="1">
    <source>
        <dbReference type="EMBL" id="TYC58829.1"/>
    </source>
</evidence>
<dbReference type="AlphaFoldDB" id="A0A6C2CZB4"/>
<proteinExistence type="predicted"/>
<gene>
    <name evidence="1" type="ORF">ETQ85_09905</name>
</gene>
<sequence length="217" mass="23296">MNARSDILAPPPHTLISQTPAELIDIFAADTQLAVWERPIDPAIATYLDASRQRLGSGLRISLSPGALPDLSGLPDGPGRSALADDIRQLTELLGELLDCPRIGMRLEVIGKAMCPRLHVDRVGIRLLCTYRGPGTEWISDSGADRRKLGADAGGQPDEVSGLFGPETRIESVAPFAVSLLKGSLWQGNTGRGIIHRSPDVPTKQLPRVVLALDGMW</sequence>
<dbReference type="Proteomes" id="UP000389128">
    <property type="component" value="Unassembled WGS sequence"/>
</dbReference>
<organism evidence="1 2">
    <name type="scientific">Zoogloea oleivorans</name>
    <dbReference type="NCBI Taxonomy" id="1552750"/>
    <lineage>
        <taxon>Bacteria</taxon>
        <taxon>Pseudomonadati</taxon>
        <taxon>Pseudomonadota</taxon>
        <taxon>Betaproteobacteria</taxon>
        <taxon>Rhodocyclales</taxon>
        <taxon>Zoogloeaceae</taxon>
        <taxon>Zoogloea</taxon>
    </lineage>
</organism>
<comment type="caution">
    <text evidence="1">The sequence shown here is derived from an EMBL/GenBank/DDBJ whole genome shotgun (WGS) entry which is preliminary data.</text>
</comment>
<evidence type="ECO:0000313" key="2">
    <source>
        <dbReference type="Proteomes" id="UP000389128"/>
    </source>
</evidence>
<dbReference type="OrthoDB" id="5342505at2"/>
<dbReference type="RefSeq" id="WP_148578889.1">
    <property type="nucleotide sequence ID" value="NZ_SDKK01000008.1"/>
</dbReference>
<dbReference type="Pfam" id="PF08856">
    <property type="entry name" value="DUF1826"/>
    <property type="match status" value="1"/>
</dbReference>